<dbReference type="Proteomes" id="UP000824120">
    <property type="component" value="Unassembled WGS sequence"/>
</dbReference>
<accession>A0A9J5VZZ5</accession>
<dbReference type="Gene3D" id="3.30.420.80">
    <property type="entry name" value="Ribosomal protein S11"/>
    <property type="match status" value="1"/>
</dbReference>
<evidence type="ECO:0000313" key="5">
    <source>
        <dbReference type="Proteomes" id="UP000824120"/>
    </source>
</evidence>
<protein>
    <recommendedName>
        <fullName evidence="6">30S ribosomal protein S11, chloroplastic</fullName>
    </recommendedName>
</protein>
<dbReference type="AlphaFoldDB" id="A0A9J5VZZ5"/>
<keyword evidence="5" id="KW-1185">Reference proteome</keyword>
<proteinExistence type="predicted"/>
<dbReference type="InterPro" id="IPR036967">
    <property type="entry name" value="Ribosomal_uS11_sf"/>
</dbReference>
<feature type="region of interest" description="Disordered" evidence="3">
    <location>
        <begin position="1"/>
        <end position="22"/>
    </location>
</feature>
<gene>
    <name evidence="4" type="ORF">H5410_064199</name>
</gene>
<sequence>MAKAIPKISSRRNGRISSRKGARRIPEGVIHVKASFNNTIVTATMYGLSSFWSSPVLRIQRYEKRNTICCSNRRANAIRM</sequence>
<dbReference type="OrthoDB" id="981670at2759"/>
<dbReference type="EMBL" id="JACXVP010000043">
    <property type="protein sequence ID" value="KAG5568795.1"/>
    <property type="molecule type" value="Genomic_DNA"/>
</dbReference>
<evidence type="ECO:0000313" key="4">
    <source>
        <dbReference type="EMBL" id="KAG5568795.1"/>
    </source>
</evidence>
<evidence type="ECO:0000256" key="2">
    <source>
        <dbReference type="ARBA" id="ARBA00023274"/>
    </source>
</evidence>
<feature type="compositionally biased region" description="Basic residues" evidence="3">
    <location>
        <begin position="9"/>
        <end position="22"/>
    </location>
</feature>
<comment type="caution">
    <text evidence="4">The sequence shown here is derived from an EMBL/GenBank/DDBJ whole genome shotgun (WGS) entry which is preliminary data.</text>
</comment>
<keyword evidence="1" id="KW-0689">Ribosomal protein</keyword>
<evidence type="ECO:0000256" key="3">
    <source>
        <dbReference type="SAM" id="MobiDB-lite"/>
    </source>
</evidence>
<dbReference type="GO" id="GO:1990904">
    <property type="term" value="C:ribonucleoprotein complex"/>
    <property type="evidence" value="ECO:0007669"/>
    <property type="project" value="UniProtKB-KW"/>
</dbReference>
<name>A0A9J5VZZ5_SOLCO</name>
<dbReference type="GO" id="GO:0005840">
    <property type="term" value="C:ribosome"/>
    <property type="evidence" value="ECO:0007669"/>
    <property type="project" value="UniProtKB-KW"/>
</dbReference>
<evidence type="ECO:0008006" key="6">
    <source>
        <dbReference type="Google" id="ProtNLM"/>
    </source>
</evidence>
<dbReference type="GO" id="GO:0003735">
    <property type="term" value="F:structural constituent of ribosome"/>
    <property type="evidence" value="ECO:0007669"/>
    <property type="project" value="InterPro"/>
</dbReference>
<dbReference type="GO" id="GO:0006412">
    <property type="term" value="P:translation"/>
    <property type="evidence" value="ECO:0007669"/>
    <property type="project" value="InterPro"/>
</dbReference>
<evidence type="ECO:0000256" key="1">
    <source>
        <dbReference type="ARBA" id="ARBA00022980"/>
    </source>
</evidence>
<organism evidence="4 5">
    <name type="scientific">Solanum commersonii</name>
    <name type="common">Commerson's wild potato</name>
    <name type="synonym">Commerson's nightshade</name>
    <dbReference type="NCBI Taxonomy" id="4109"/>
    <lineage>
        <taxon>Eukaryota</taxon>
        <taxon>Viridiplantae</taxon>
        <taxon>Streptophyta</taxon>
        <taxon>Embryophyta</taxon>
        <taxon>Tracheophyta</taxon>
        <taxon>Spermatophyta</taxon>
        <taxon>Magnoliopsida</taxon>
        <taxon>eudicotyledons</taxon>
        <taxon>Gunneridae</taxon>
        <taxon>Pentapetalae</taxon>
        <taxon>asterids</taxon>
        <taxon>lamiids</taxon>
        <taxon>Solanales</taxon>
        <taxon>Solanaceae</taxon>
        <taxon>Solanoideae</taxon>
        <taxon>Solaneae</taxon>
        <taxon>Solanum</taxon>
    </lineage>
</organism>
<keyword evidence="2" id="KW-0687">Ribonucleoprotein</keyword>
<reference evidence="4" key="1">
    <citation type="submission" date="2020-09" db="EMBL/GenBank/DDBJ databases">
        <title>De no assembly of potato wild relative species, Solanum commersonii.</title>
        <authorList>
            <person name="Cho K."/>
        </authorList>
    </citation>
    <scope>NUCLEOTIDE SEQUENCE</scope>
    <source>
        <strain evidence="4">LZ3.2</strain>
        <tissue evidence="4">Leaf</tissue>
    </source>
</reference>